<proteinExistence type="inferred from homology"/>
<keyword evidence="6 7" id="KW-0472">Membrane</keyword>
<feature type="transmembrane region" description="Helical" evidence="7">
    <location>
        <begin position="187"/>
        <end position="208"/>
    </location>
</feature>
<feature type="non-terminal residue" evidence="9">
    <location>
        <position position="1"/>
    </location>
</feature>
<feature type="domain" description="ABC transmembrane type-1" evidence="8">
    <location>
        <begin position="74"/>
        <end position="262"/>
    </location>
</feature>
<comment type="subcellular location">
    <subcellularLocation>
        <location evidence="1 7">Cell membrane</location>
        <topology evidence="1 7">Multi-pass membrane protein</topology>
    </subcellularLocation>
</comment>
<dbReference type="SUPFAM" id="SSF161098">
    <property type="entry name" value="MetI-like"/>
    <property type="match status" value="1"/>
</dbReference>
<dbReference type="GO" id="GO:0005886">
    <property type="term" value="C:plasma membrane"/>
    <property type="evidence" value="ECO:0007669"/>
    <property type="project" value="UniProtKB-SubCell"/>
</dbReference>
<evidence type="ECO:0000313" key="10">
    <source>
        <dbReference type="Proteomes" id="UP000178735"/>
    </source>
</evidence>
<dbReference type="GO" id="GO:0055085">
    <property type="term" value="P:transmembrane transport"/>
    <property type="evidence" value="ECO:0007669"/>
    <property type="project" value="InterPro"/>
</dbReference>
<feature type="transmembrane region" description="Helical" evidence="7">
    <location>
        <begin position="78"/>
        <end position="103"/>
    </location>
</feature>
<gene>
    <name evidence="9" type="ORF">A2008_10700</name>
</gene>
<reference evidence="9 10" key="1">
    <citation type="journal article" date="2016" name="Nat. Commun.">
        <title>Thousands of microbial genomes shed light on interconnected biogeochemical processes in an aquifer system.</title>
        <authorList>
            <person name="Anantharaman K."/>
            <person name="Brown C.T."/>
            <person name="Hug L.A."/>
            <person name="Sharon I."/>
            <person name="Castelle C.J."/>
            <person name="Probst A.J."/>
            <person name="Thomas B.C."/>
            <person name="Singh A."/>
            <person name="Wilkins M.J."/>
            <person name="Karaoz U."/>
            <person name="Brodie E.L."/>
            <person name="Williams K.H."/>
            <person name="Hubbard S.S."/>
            <person name="Banfield J.F."/>
        </authorList>
    </citation>
    <scope>NUCLEOTIDE SEQUENCE [LARGE SCALE GENOMIC DNA]</scope>
</reference>
<dbReference type="PROSITE" id="PS50928">
    <property type="entry name" value="ABC_TM1"/>
    <property type="match status" value="1"/>
</dbReference>
<dbReference type="InterPro" id="IPR000515">
    <property type="entry name" value="MetI-like"/>
</dbReference>
<evidence type="ECO:0000256" key="2">
    <source>
        <dbReference type="ARBA" id="ARBA00022448"/>
    </source>
</evidence>
<keyword evidence="5 7" id="KW-1133">Transmembrane helix</keyword>
<evidence type="ECO:0000313" key="9">
    <source>
        <dbReference type="EMBL" id="OGM03254.1"/>
    </source>
</evidence>
<accession>A0A1F7WKA5</accession>
<dbReference type="CDD" id="cd06261">
    <property type="entry name" value="TM_PBP2"/>
    <property type="match status" value="1"/>
</dbReference>
<name>A0A1F7WKA5_9BACT</name>
<evidence type="ECO:0000259" key="8">
    <source>
        <dbReference type="PROSITE" id="PS50928"/>
    </source>
</evidence>
<comment type="caution">
    <text evidence="9">The sequence shown here is derived from an EMBL/GenBank/DDBJ whole genome shotgun (WGS) entry which is preliminary data.</text>
</comment>
<protein>
    <recommendedName>
        <fullName evidence="8">ABC transmembrane type-1 domain-containing protein</fullName>
    </recommendedName>
</protein>
<comment type="similarity">
    <text evidence="7">Belongs to the binding-protein-dependent transport system permease family.</text>
</comment>
<keyword evidence="2 7" id="KW-0813">Transport</keyword>
<dbReference type="Pfam" id="PF00528">
    <property type="entry name" value="BPD_transp_1"/>
    <property type="match status" value="1"/>
</dbReference>
<dbReference type="PANTHER" id="PTHR43386">
    <property type="entry name" value="OLIGOPEPTIDE TRANSPORT SYSTEM PERMEASE PROTEIN APPC"/>
    <property type="match status" value="1"/>
</dbReference>
<evidence type="ECO:0000256" key="5">
    <source>
        <dbReference type="ARBA" id="ARBA00022989"/>
    </source>
</evidence>
<evidence type="ECO:0000256" key="3">
    <source>
        <dbReference type="ARBA" id="ARBA00022475"/>
    </source>
</evidence>
<dbReference type="InterPro" id="IPR050366">
    <property type="entry name" value="BP-dependent_transpt_permease"/>
</dbReference>
<keyword evidence="3" id="KW-1003">Cell membrane</keyword>
<organism evidence="9 10">
    <name type="scientific">Candidatus Wallbacteria bacterium GWC2_49_35</name>
    <dbReference type="NCBI Taxonomy" id="1817813"/>
    <lineage>
        <taxon>Bacteria</taxon>
        <taxon>Candidatus Walliibacteriota</taxon>
    </lineage>
</organism>
<dbReference type="Proteomes" id="UP000178735">
    <property type="component" value="Unassembled WGS sequence"/>
</dbReference>
<dbReference type="Gene3D" id="1.10.3720.10">
    <property type="entry name" value="MetI-like"/>
    <property type="match status" value="1"/>
</dbReference>
<feature type="transmembrane region" description="Helical" evidence="7">
    <location>
        <begin position="15"/>
        <end position="35"/>
    </location>
</feature>
<evidence type="ECO:0000256" key="1">
    <source>
        <dbReference type="ARBA" id="ARBA00004651"/>
    </source>
</evidence>
<keyword evidence="4 7" id="KW-0812">Transmembrane</keyword>
<dbReference type="EMBL" id="MGFH01000181">
    <property type="protein sequence ID" value="OGM03254.1"/>
    <property type="molecule type" value="Genomic_DNA"/>
</dbReference>
<dbReference type="PANTHER" id="PTHR43386:SF1">
    <property type="entry name" value="D,D-DIPEPTIDE TRANSPORT SYSTEM PERMEASE PROTEIN DDPC-RELATED"/>
    <property type="match status" value="1"/>
</dbReference>
<evidence type="ECO:0000256" key="6">
    <source>
        <dbReference type="ARBA" id="ARBA00023136"/>
    </source>
</evidence>
<evidence type="ECO:0000256" key="7">
    <source>
        <dbReference type="RuleBase" id="RU363032"/>
    </source>
</evidence>
<evidence type="ECO:0000256" key="4">
    <source>
        <dbReference type="ARBA" id="ARBA00022692"/>
    </source>
</evidence>
<dbReference type="InterPro" id="IPR035906">
    <property type="entry name" value="MetI-like_sf"/>
</dbReference>
<feature type="transmembrane region" description="Helical" evidence="7">
    <location>
        <begin position="123"/>
        <end position="147"/>
    </location>
</feature>
<sequence length="274" mass="29590">ISATLKTIIAKPEGLFWFVIIISLFLCAVLSDFVIPHKVDVSNRSKILAAPDLVNFAGTDRLGRDVFSRTLIGIKISLYIGFAARTVALIIGVVLGIMAAYYGGFVDNLISRLIDSTLAFPSLLLAIAISISIGQGYTTIVISLFLVSWAPIARLIRSAAIQLVNLPYIEAARSYGAGDMRILFTHILPNCSSTIIVSFTSGIAATIMSESSLTFLGLGPDASVPTIGQMIYSGVHDFNAPWVVLFPSFFLLLLIVSFNIFGDILRDALDPREN</sequence>
<feature type="transmembrane region" description="Helical" evidence="7">
    <location>
        <begin position="240"/>
        <end position="262"/>
    </location>
</feature>
<dbReference type="AlphaFoldDB" id="A0A1F7WKA5"/>
<dbReference type="STRING" id="1817813.A2008_10700"/>